<dbReference type="GO" id="GO:0006629">
    <property type="term" value="P:lipid metabolic process"/>
    <property type="evidence" value="ECO:0007669"/>
    <property type="project" value="InterPro"/>
</dbReference>
<organism evidence="2 3">
    <name type="scientific">Ancylostoma duodenale</name>
    <dbReference type="NCBI Taxonomy" id="51022"/>
    <lineage>
        <taxon>Eukaryota</taxon>
        <taxon>Metazoa</taxon>
        <taxon>Ecdysozoa</taxon>
        <taxon>Nematoda</taxon>
        <taxon>Chromadorea</taxon>
        <taxon>Rhabditida</taxon>
        <taxon>Rhabditina</taxon>
        <taxon>Rhabditomorpha</taxon>
        <taxon>Strongyloidea</taxon>
        <taxon>Ancylostomatidae</taxon>
        <taxon>Ancylostomatinae</taxon>
        <taxon>Ancylostoma</taxon>
    </lineage>
</organism>
<dbReference type="OrthoDB" id="438440at2759"/>
<evidence type="ECO:0000313" key="3">
    <source>
        <dbReference type="Proteomes" id="UP000054047"/>
    </source>
</evidence>
<feature type="domain" description="Fungal lipase-type" evidence="1">
    <location>
        <begin position="10"/>
        <end position="42"/>
    </location>
</feature>
<dbReference type="AlphaFoldDB" id="A0A0C2GRD9"/>
<proteinExistence type="predicted"/>
<dbReference type="Proteomes" id="UP000054047">
    <property type="component" value="Unassembled WGS sequence"/>
</dbReference>
<reference evidence="2 3" key="1">
    <citation type="submission" date="2013-12" db="EMBL/GenBank/DDBJ databases">
        <title>Draft genome of the parsitic nematode Ancylostoma duodenale.</title>
        <authorList>
            <person name="Mitreva M."/>
        </authorList>
    </citation>
    <scope>NUCLEOTIDE SEQUENCE [LARGE SCALE GENOMIC DNA]</scope>
    <source>
        <strain evidence="2 3">Zhejiang</strain>
    </source>
</reference>
<name>A0A0C2GRD9_9BILA</name>
<dbReference type="InterPro" id="IPR029058">
    <property type="entry name" value="AB_hydrolase_fold"/>
</dbReference>
<gene>
    <name evidence="2" type="ORF">ANCDUO_05840</name>
</gene>
<keyword evidence="3" id="KW-1185">Reference proteome</keyword>
<protein>
    <recommendedName>
        <fullName evidence="1">Fungal lipase-type domain-containing protein</fullName>
    </recommendedName>
</protein>
<sequence length="87" mass="9668">MTRARYDVSGYRKGDQIMIYTFGEPRVGDETFATNFDALIPNSLADPRKVPQYGKTGCDVTLPEGKPGVFEQVVNKINVLTRTIGLE</sequence>
<dbReference type="Pfam" id="PF01764">
    <property type="entry name" value="Lipase_3"/>
    <property type="match status" value="1"/>
</dbReference>
<accession>A0A0C2GRD9</accession>
<evidence type="ECO:0000259" key="1">
    <source>
        <dbReference type="Pfam" id="PF01764"/>
    </source>
</evidence>
<dbReference type="Gene3D" id="3.40.50.1820">
    <property type="entry name" value="alpha/beta hydrolase"/>
    <property type="match status" value="1"/>
</dbReference>
<evidence type="ECO:0000313" key="2">
    <source>
        <dbReference type="EMBL" id="KIH63855.1"/>
    </source>
</evidence>
<dbReference type="InterPro" id="IPR002921">
    <property type="entry name" value="Fungal_lipase-type"/>
</dbReference>
<dbReference type="EMBL" id="KN728396">
    <property type="protein sequence ID" value="KIH63855.1"/>
    <property type="molecule type" value="Genomic_DNA"/>
</dbReference>